<dbReference type="PANTHER" id="PTHR10366:SF564">
    <property type="entry name" value="STEROL-4-ALPHA-CARBOXYLATE 3-DEHYDROGENASE, DECARBOXYLATING"/>
    <property type="match status" value="1"/>
</dbReference>
<feature type="domain" description="NAD-dependent epimerase/dehydratase" evidence="3">
    <location>
        <begin position="8"/>
        <end position="247"/>
    </location>
</feature>
<sequence>MSTSKPKVLITGVSGYIGSYVCKIFLEHGGFDVRGTVRDKSNESKIAPLRIGYGDELFARLELVNADLMNEDSIMAAAEGCDYIVHTASPVCDISKVFENEDEIIKPAVDGTLAIMKAARKNKAKKVVITSSIAAVSGEYVTSDKLFTEEDWTDITKEGLATYHKSKTLAEKAAWDFVAELPNDEKIPLVTINPGIVLGPNVSTGSSESLDFCKNLMLGKWPMYPSQKVGFVDVRDVSKAHLEGLLRDEANDKRFILCAESPELVEFVRPLEAKFGKDYPVRAKEMPKFMPMVMRLWNPEMAELYKAWGKGVLCDGSRAAEILGIEYIGLEKCMVEMADSMIATGCIEDKRTTKGA</sequence>
<keyword evidence="5" id="KW-1185">Reference proteome</keyword>
<dbReference type="Proteomes" id="UP001224775">
    <property type="component" value="Unassembled WGS sequence"/>
</dbReference>
<dbReference type="InterPro" id="IPR001509">
    <property type="entry name" value="Epimerase_deHydtase"/>
</dbReference>
<dbReference type="GO" id="GO:0016616">
    <property type="term" value="F:oxidoreductase activity, acting on the CH-OH group of donors, NAD or NADP as acceptor"/>
    <property type="evidence" value="ECO:0007669"/>
    <property type="project" value="TreeGrafter"/>
</dbReference>
<evidence type="ECO:0000313" key="5">
    <source>
        <dbReference type="Proteomes" id="UP001224775"/>
    </source>
</evidence>
<name>A0AAD8XXS7_9STRA</name>
<dbReference type="EMBL" id="JATAAI010000032">
    <property type="protein sequence ID" value="KAK1735849.1"/>
    <property type="molecule type" value="Genomic_DNA"/>
</dbReference>
<evidence type="ECO:0000259" key="3">
    <source>
        <dbReference type="Pfam" id="PF01370"/>
    </source>
</evidence>
<dbReference type="InterPro" id="IPR050425">
    <property type="entry name" value="NAD(P)_dehydrat-like"/>
</dbReference>
<dbReference type="SUPFAM" id="SSF51735">
    <property type="entry name" value="NAD(P)-binding Rossmann-fold domains"/>
    <property type="match status" value="1"/>
</dbReference>
<accession>A0AAD8XXS7</accession>
<evidence type="ECO:0000256" key="2">
    <source>
        <dbReference type="ARBA" id="ARBA00023445"/>
    </source>
</evidence>
<gene>
    <name evidence="4" type="ORF">QTG54_013555</name>
</gene>
<dbReference type="PANTHER" id="PTHR10366">
    <property type="entry name" value="NAD DEPENDENT EPIMERASE/DEHYDRATASE"/>
    <property type="match status" value="1"/>
</dbReference>
<dbReference type="Gene3D" id="3.40.50.720">
    <property type="entry name" value="NAD(P)-binding Rossmann-like Domain"/>
    <property type="match status" value="1"/>
</dbReference>
<evidence type="ECO:0000313" key="4">
    <source>
        <dbReference type="EMBL" id="KAK1735849.1"/>
    </source>
</evidence>
<dbReference type="Pfam" id="PF01370">
    <property type="entry name" value="Epimerase"/>
    <property type="match status" value="1"/>
</dbReference>
<dbReference type="AlphaFoldDB" id="A0AAD8XXS7"/>
<dbReference type="InterPro" id="IPR036291">
    <property type="entry name" value="NAD(P)-bd_dom_sf"/>
</dbReference>
<organism evidence="4 5">
    <name type="scientific">Skeletonema marinoi</name>
    <dbReference type="NCBI Taxonomy" id="267567"/>
    <lineage>
        <taxon>Eukaryota</taxon>
        <taxon>Sar</taxon>
        <taxon>Stramenopiles</taxon>
        <taxon>Ochrophyta</taxon>
        <taxon>Bacillariophyta</taxon>
        <taxon>Coscinodiscophyceae</taxon>
        <taxon>Thalassiosirophycidae</taxon>
        <taxon>Thalassiosirales</taxon>
        <taxon>Skeletonemataceae</taxon>
        <taxon>Skeletonema</taxon>
        <taxon>Skeletonema marinoi-dohrnii complex</taxon>
    </lineage>
</organism>
<proteinExistence type="inferred from homology"/>
<protein>
    <submittedName>
        <fullName evidence="4">Aldehyde reductase</fullName>
        <ecNumber evidence="4">1.1.1.-</ecNumber>
    </submittedName>
</protein>
<dbReference type="EC" id="1.1.1.-" evidence="4"/>
<comment type="similarity">
    <text evidence="2">Belongs to the NAD(P)-dependent epimerase/dehydratase family. Dihydroflavonol-4-reductase subfamily.</text>
</comment>
<comment type="caution">
    <text evidence="4">The sequence shown here is derived from an EMBL/GenBank/DDBJ whole genome shotgun (WGS) entry which is preliminary data.</text>
</comment>
<evidence type="ECO:0000256" key="1">
    <source>
        <dbReference type="ARBA" id="ARBA00023002"/>
    </source>
</evidence>
<keyword evidence="1 4" id="KW-0560">Oxidoreductase</keyword>
<dbReference type="FunFam" id="3.40.50.720:FF:000336">
    <property type="entry name" value="Aldehyde reductase"/>
    <property type="match status" value="1"/>
</dbReference>
<reference evidence="4" key="1">
    <citation type="submission" date="2023-06" db="EMBL/GenBank/DDBJ databases">
        <title>Survivors Of The Sea: Transcriptome response of Skeletonema marinoi to long-term dormancy.</title>
        <authorList>
            <person name="Pinder M.I.M."/>
            <person name="Kourtchenko O."/>
            <person name="Robertson E.K."/>
            <person name="Larsson T."/>
            <person name="Maumus F."/>
            <person name="Osuna-Cruz C.M."/>
            <person name="Vancaester E."/>
            <person name="Stenow R."/>
            <person name="Vandepoele K."/>
            <person name="Ploug H."/>
            <person name="Bruchert V."/>
            <person name="Godhe A."/>
            <person name="Topel M."/>
        </authorList>
    </citation>
    <scope>NUCLEOTIDE SEQUENCE</scope>
    <source>
        <strain evidence="4">R05AC</strain>
    </source>
</reference>